<dbReference type="InterPro" id="IPR055170">
    <property type="entry name" value="GFO_IDH_MocA-like_dom"/>
</dbReference>
<dbReference type="Proteomes" id="UP000033867">
    <property type="component" value="Unassembled WGS sequence"/>
</dbReference>
<dbReference type="InterPro" id="IPR052515">
    <property type="entry name" value="Gfo/Idh/MocA_Oxidoreductase"/>
</dbReference>
<accession>A0A0G1DQW7</accession>
<dbReference type="GO" id="GO:0000166">
    <property type="term" value="F:nucleotide binding"/>
    <property type="evidence" value="ECO:0007669"/>
    <property type="project" value="InterPro"/>
</dbReference>
<feature type="domain" description="Gfo/Idh/MocA-like oxidoreductase N-terminal" evidence="1">
    <location>
        <begin position="27"/>
        <end position="143"/>
    </location>
</feature>
<feature type="domain" description="GFO/IDH/MocA-like oxidoreductase" evidence="2">
    <location>
        <begin position="163"/>
        <end position="271"/>
    </location>
</feature>
<dbReference type="PANTHER" id="PTHR43249">
    <property type="entry name" value="UDP-N-ACETYL-2-AMINO-2-DEOXY-D-GLUCURONATE OXIDASE"/>
    <property type="match status" value="1"/>
</dbReference>
<dbReference type="Gene3D" id="3.30.360.10">
    <property type="entry name" value="Dihydrodipicolinate Reductase, domain 2"/>
    <property type="match status" value="1"/>
</dbReference>
<name>A0A0G1DQW7_9BACT</name>
<evidence type="ECO:0000259" key="1">
    <source>
        <dbReference type="Pfam" id="PF01408"/>
    </source>
</evidence>
<organism evidence="3 4">
    <name type="scientific">Candidatus Magasanikbacteria bacterium GW2011_GWE2_42_7</name>
    <dbReference type="NCBI Taxonomy" id="1619052"/>
    <lineage>
        <taxon>Bacteria</taxon>
        <taxon>Candidatus Magasanikiibacteriota</taxon>
    </lineage>
</organism>
<reference evidence="3 4" key="1">
    <citation type="journal article" date="2015" name="Nature">
        <title>rRNA introns, odd ribosomes, and small enigmatic genomes across a large radiation of phyla.</title>
        <authorList>
            <person name="Brown C.T."/>
            <person name="Hug L.A."/>
            <person name="Thomas B.C."/>
            <person name="Sharon I."/>
            <person name="Castelle C.J."/>
            <person name="Singh A."/>
            <person name="Wilkins M.J."/>
            <person name="Williams K.H."/>
            <person name="Banfield J.F."/>
        </authorList>
    </citation>
    <scope>NUCLEOTIDE SEQUENCE [LARGE SCALE GENOMIC DNA]</scope>
</reference>
<evidence type="ECO:0000313" key="4">
    <source>
        <dbReference type="Proteomes" id="UP000033867"/>
    </source>
</evidence>
<dbReference type="InterPro" id="IPR036291">
    <property type="entry name" value="NAD(P)-bd_dom_sf"/>
</dbReference>
<dbReference type="Pfam" id="PF01408">
    <property type="entry name" value="GFO_IDH_MocA"/>
    <property type="match status" value="1"/>
</dbReference>
<sequence length="361" mass="40502">MQFLHIWYDIYRSCFLTETRMTTHKSLRIGLIGCGRIASTYIHAVHAVTHATIVALCDTDQARMDALVHTIDGSVRMYTDYQALLQDDTVDVIAICTPPASHRQIAIDSMKAGKDVIVEKPLAMKFSDAKDMFDVATEYSRLLLPVMQNRFNPPVRFLQTQRDVVGTLQYVNASCFWYRPQSYYDDGWHGKKDLEGGVLMNQGIHYVDMMCHVVESTPKHVFAFGGNYGHAMESEDVVSLQVKFHNDVIGSCQVNTISYPENLEGSITMCFEHATVKIGGKAMDEIVSWQGLGEDAYRAVSFPDTADTVYGYGHIGVIQNMYDVMFHHAPAYITKDEVLSTLEIVEASYASMESGESVRIS</sequence>
<dbReference type="Pfam" id="PF22725">
    <property type="entry name" value="GFO_IDH_MocA_C3"/>
    <property type="match status" value="1"/>
</dbReference>
<dbReference type="EMBL" id="LCEK01000001">
    <property type="protein sequence ID" value="KKS73191.1"/>
    <property type="molecule type" value="Genomic_DNA"/>
</dbReference>
<protein>
    <submittedName>
        <fullName evidence="3">Oxidoreductase domain protein</fullName>
    </submittedName>
</protein>
<dbReference type="Gene3D" id="3.40.50.720">
    <property type="entry name" value="NAD(P)-binding Rossmann-like Domain"/>
    <property type="match status" value="1"/>
</dbReference>
<evidence type="ECO:0000259" key="2">
    <source>
        <dbReference type="Pfam" id="PF22725"/>
    </source>
</evidence>
<comment type="caution">
    <text evidence="3">The sequence shown here is derived from an EMBL/GenBank/DDBJ whole genome shotgun (WGS) entry which is preliminary data.</text>
</comment>
<dbReference type="AlphaFoldDB" id="A0A0G1DQW7"/>
<dbReference type="SUPFAM" id="SSF55347">
    <property type="entry name" value="Glyceraldehyde-3-phosphate dehydrogenase-like, C-terminal domain"/>
    <property type="match status" value="1"/>
</dbReference>
<proteinExistence type="predicted"/>
<dbReference type="PANTHER" id="PTHR43249:SF1">
    <property type="entry name" value="D-GLUCOSIDE 3-DEHYDROGENASE"/>
    <property type="match status" value="1"/>
</dbReference>
<dbReference type="InterPro" id="IPR000683">
    <property type="entry name" value="Gfo/Idh/MocA-like_OxRdtase_N"/>
</dbReference>
<dbReference type="SUPFAM" id="SSF51735">
    <property type="entry name" value="NAD(P)-binding Rossmann-fold domains"/>
    <property type="match status" value="1"/>
</dbReference>
<evidence type="ECO:0000313" key="3">
    <source>
        <dbReference type="EMBL" id="KKS73191.1"/>
    </source>
</evidence>
<gene>
    <name evidence="3" type="ORF">UV42_C0001G0006</name>
</gene>